<evidence type="ECO:0000313" key="3">
    <source>
        <dbReference type="Proteomes" id="UP000008820"/>
    </source>
</evidence>
<dbReference type="PANTHER" id="PTHR10380:SF237">
    <property type="entry name" value="CUTICULAR PROTEIN 65AU, ISOFORM A-RELATED"/>
    <property type="match status" value="1"/>
</dbReference>
<dbReference type="PROSITE" id="PS00233">
    <property type="entry name" value="CHIT_BIND_RR_1"/>
    <property type="match status" value="1"/>
</dbReference>
<dbReference type="Proteomes" id="UP000008820">
    <property type="component" value="Chromosome 2"/>
</dbReference>
<dbReference type="InterPro" id="IPR031311">
    <property type="entry name" value="CHIT_BIND_RR_consensus"/>
</dbReference>
<accession>A0A1S4FJ19</accession>
<dbReference type="GO" id="GO:0062129">
    <property type="term" value="C:chitin-based extracellular matrix"/>
    <property type="evidence" value="ECO:0007669"/>
    <property type="project" value="TreeGrafter"/>
</dbReference>
<dbReference type="GO" id="GO:0008010">
    <property type="term" value="F:structural constituent of chitin-based larval cuticle"/>
    <property type="evidence" value="ECO:0007669"/>
    <property type="project" value="TreeGrafter"/>
</dbReference>
<dbReference type="InterPro" id="IPR050468">
    <property type="entry name" value="Cuticle_Struct_Prot"/>
</dbReference>
<proteinExistence type="predicted"/>
<dbReference type="InterPro" id="IPR000618">
    <property type="entry name" value="Insect_cuticle"/>
</dbReference>
<dbReference type="Pfam" id="PF00379">
    <property type="entry name" value="Chitin_bind_4"/>
    <property type="match status" value="1"/>
</dbReference>
<dbReference type="AlphaFoldDB" id="A0A1S4FJ19"/>
<sequence>MFRLLIASSLVAMTLAVPVAQVHNLHQNPEAHAQILSFENVLHDDGHYNWAYQTSNGIAAREEGLGGHGANGEYSYTGPDGVQYRVIYVADENGFRPEGAHLPTPPPTPEHVLKSLQEIRANPPKDQKDFSLEALDATIRRLQH</sequence>
<dbReference type="FunCoup" id="A0A1S4FJ19">
    <property type="interactions" value="72"/>
</dbReference>
<evidence type="ECO:0000313" key="2">
    <source>
        <dbReference type="EnsemblMetazoa" id="AAEL008295-PA"/>
    </source>
</evidence>
<reference evidence="2 3" key="1">
    <citation type="submission" date="2017-06" db="EMBL/GenBank/DDBJ databases">
        <title>Aedes aegypti genome working group (AGWG) sequencing and assembly.</title>
        <authorList>
            <consortium name="Aedes aegypti Genome Working Group (AGWG)"/>
            <person name="Matthews B.J."/>
        </authorList>
    </citation>
    <scope>NUCLEOTIDE SEQUENCE [LARGE SCALE GENOMIC DNA]</scope>
    <source>
        <strain evidence="2 3">LVP_AGWG</strain>
    </source>
</reference>
<keyword evidence="3" id="KW-1185">Reference proteome</keyword>
<name>A0A1S4FJ19_AEDAE</name>
<organism evidence="2 3">
    <name type="scientific">Aedes aegypti</name>
    <name type="common">Yellowfever mosquito</name>
    <name type="synonym">Culex aegypti</name>
    <dbReference type="NCBI Taxonomy" id="7159"/>
    <lineage>
        <taxon>Eukaryota</taxon>
        <taxon>Metazoa</taxon>
        <taxon>Ecdysozoa</taxon>
        <taxon>Arthropoda</taxon>
        <taxon>Hexapoda</taxon>
        <taxon>Insecta</taxon>
        <taxon>Pterygota</taxon>
        <taxon>Neoptera</taxon>
        <taxon>Endopterygota</taxon>
        <taxon>Diptera</taxon>
        <taxon>Nematocera</taxon>
        <taxon>Culicoidea</taxon>
        <taxon>Culicidae</taxon>
        <taxon>Culicinae</taxon>
        <taxon>Aedini</taxon>
        <taxon>Aedes</taxon>
        <taxon>Stegomyia</taxon>
    </lineage>
</organism>
<dbReference type="PANTHER" id="PTHR10380">
    <property type="entry name" value="CUTICLE PROTEIN"/>
    <property type="match status" value="1"/>
</dbReference>
<dbReference type="OrthoDB" id="7758536at2759"/>
<keyword evidence="1" id="KW-0193">Cuticle</keyword>
<dbReference type="PROSITE" id="PS51155">
    <property type="entry name" value="CHIT_BIND_RR_2"/>
    <property type="match status" value="1"/>
</dbReference>
<gene>
    <name evidence="2" type="primary">5570390</name>
</gene>
<dbReference type="InParanoid" id="A0A1S4FJ19"/>
<evidence type="ECO:0000256" key="1">
    <source>
        <dbReference type="ARBA" id="ARBA00022460"/>
    </source>
</evidence>
<protein>
    <submittedName>
        <fullName evidence="2">Uncharacterized protein</fullName>
    </submittedName>
</protein>
<reference evidence="2" key="2">
    <citation type="submission" date="2020-05" db="UniProtKB">
        <authorList>
            <consortium name="EnsemblMetazoa"/>
        </authorList>
    </citation>
    <scope>IDENTIFICATION</scope>
    <source>
        <strain evidence="2">LVP_AGWG</strain>
    </source>
</reference>
<dbReference type="PRINTS" id="PR00947">
    <property type="entry name" value="CUTICLE"/>
</dbReference>
<dbReference type="VEuPathDB" id="VectorBase:AAEL008295"/>
<dbReference type="EnsemblMetazoa" id="AAEL008295-RA">
    <property type="protein sequence ID" value="AAEL008295-PA"/>
    <property type="gene ID" value="AAEL008295"/>
</dbReference>